<evidence type="ECO:0000256" key="1">
    <source>
        <dbReference type="ARBA" id="ARBA00022857"/>
    </source>
</evidence>
<dbReference type="InterPro" id="IPR011032">
    <property type="entry name" value="GroES-like_sf"/>
</dbReference>
<dbReference type="PANTHER" id="PTHR44154">
    <property type="entry name" value="QUINONE OXIDOREDUCTASE"/>
    <property type="match status" value="1"/>
</dbReference>
<dbReference type="Gene3D" id="3.90.180.10">
    <property type="entry name" value="Medium-chain alcohol dehydrogenases, catalytic domain"/>
    <property type="match status" value="1"/>
</dbReference>
<dbReference type="GO" id="GO:0016491">
    <property type="term" value="F:oxidoreductase activity"/>
    <property type="evidence" value="ECO:0007669"/>
    <property type="project" value="InterPro"/>
</dbReference>
<keyword evidence="1" id="KW-0521">NADP</keyword>
<feature type="domain" description="Enoyl reductase (ER)" evidence="2">
    <location>
        <begin position="19"/>
        <end position="339"/>
    </location>
</feature>
<evidence type="ECO:0000313" key="3">
    <source>
        <dbReference type="EMBL" id="KAF9891486.1"/>
    </source>
</evidence>
<reference evidence="3" key="2">
    <citation type="submission" date="2020-02" db="EMBL/GenBank/DDBJ databases">
        <authorList>
            <person name="Gilchrist C.L.M."/>
            <person name="Chooi Y.-H."/>
        </authorList>
    </citation>
    <scope>NUCLEOTIDE SEQUENCE</scope>
    <source>
        <strain evidence="3">MST-FP2251</strain>
    </source>
</reference>
<gene>
    <name evidence="3" type="ORF">FE257_003953</name>
</gene>
<dbReference type="AlphaFoldDB" id="A0AAD4CS01"/>
<comment type="caution">
    <text evidence="3">The sequence shown here is derived from an EMBL/GenBank/DDBJ whole genome shotgun (WGS) entry which is preliminary data.</text>
</comment>
<dbReference type="EMBL" id="VCAU01000018">
    <property type="protein sequence ID" value="KAF9891486.1"/>
    <property type="molecule type" value="Genomic_DNA"/>
</dbReference>
<dbReference type="Pfam" id="PF13602">
    <property type="entry name" value="ADH_zinc_N_2"/>
    <property type="match status" value="1"/>
</dbReference>
<dbReference type="InterPro" id="IPR036291">
    <property type="entry name" value="NAD(P)-bd_dom_sf"/>
</dbReference>
<dbReference type="SUPFAM" id="SSF51735">
    <property type="entry name" value="NAD(P)-binding Rossmann-fold domains"/>
    <property type="match status" value="1"/>
</dbReference>
<keyword evidence="4" id="KW-1185">Reference proteome</keyword>
<protein>
    <recommendedName>
        <fullName evidence="2">Enoyl reductase (ER) domain-containing protein</fullName>
    </recommendedName>
</protein>
<dbReference type="InterPro" id="IPR051603">
    <property type="entry name" value="Zinc-ADH_QOR/CCCR"/>
</dbReference>
<dbReference type="Proteomes" id="UP001194746">
    <property type="component" value="Unassembled WGS sequence"/>
</dbReference>
<proteinExistence type="predicted"/>
<organism evidence="3 4">
    <name type="scientific">Aspergillus nanangensis</name>
    <dbReference type="NCBI Taxonomy" id="2582783"/>
    <lineage>
        <taxon>Eukaryota</taxon>
        <taxon>Fungi</taxon>
        <taxon>Dikarya</taxon>
        <taxon>Ascomycota</taxon>
        <taxon>Pezizomycotina</taxon>
        <taxon>Eurotiomycetes</taxon>
        <taxon>Eurotiomycetidae</taxon>
        <taxon>Eurotiales</taxon>
        <taxon>Aspergillaceae</taxon>
        <taxon>Aspergillus</taxon>
        <taxon>Aspergillus subgen. Circumdati</taxon>
    </lineage>
</organism>
<dbReference type="SMART" id="SM00829">
    <property type="entry name" value="PKS_ER"/>
    <property type="match status" value="1"/>
</dbReference>
<dbReference type="InterPro" id="IPR020843">
    <property type="entry name" value="ER"/>
</dbReference>
<reference evidence="3" key="1">
    <citation type="journal article" date="2019" name="Beilstein J. Org. Chem.">
        <title>Nanangenines: drimane sesquiterpenoids as the dominant metabolite cohort of a novel Australian fungus, Aspergillus nanangensis.</title>
        <authorList>
            <person name="Lacey H.J."/>
            <person name="Gilchrist C.L.M."/>
            <person name="Crombie A."/>
            <person name="Kalaitzis J.A."/>
            <person name="Vuong D."/>
            <person name="Rutledge P.J."/>
            <person name="Turner P."/>
            <person name="Pitt J.I."/>
            <person name="Lacey E."/>
            <person name="Chooi Y.H."/>
            <person name="Piggott A.M."/>
        </authorList>
    </citation>
    <scope>NUCLEOTIDE SEQUENCE</scope>
    <source>
        <strain evidence="3">MST-FP2251</strain>
    </source>
</reference>
<name>A0AAD4CS01_ASPNN</name>
<dbReference type="InterPro" id="IPR013154">
    <property type="entry name" value="ADH-like_N"/>
</dbReference>
<evidence type="ECO:0000259" key="2">
    <source>
        <dbReference type="SMART" id="SM00829"/>
    </source>
</evidence>
<dbReference type="PANTHER" id="PTHR44154:SF1">
    <property type="entry name" value="QUINONE OXIDOREDUCTASE"/>
    <property type="match status" value="1"/>
</dbReference>
<dbReference type="Pfam" id="PF08240">
    <property type="entry name" value="ADH_N"/>
    <property type="match status" value="1"/>
</dbReference>
<accession>A0AAD4CS01</accession>
<evidence type="ECO:0000313" key="4">
    <source>
        <dbReference type="Proteomes" id="UP001194746"/>
    </source>
</evidence>
<dbReference type="Gene3D" id="3.40.50.720">
    <property type="entry name" value="NAD(P)-binding Rossmann-like Domain"/>
    <property type="match status" value="1"/>
</dbReference>
<sequence>MTTTTNPPTMQAILTTTPGPPSILQLQTLPTPTPSPTSLLIKVHAFGLNRSETLTRQGHHHQVQFPLILGIEAVGTIAEIGSEVNPRQYPPGSTVATALGGMGHSVNGSYAEYVVVAARQVVVLKTSLRWEVLGALPEMLQTAWGAVMRSLAVRRGERVLIRGGTTSVGLAAAAIAGVQGAVVAATTRRGERVAWLKGVVGVSEVWVDDGDVAGQIQRGGDPGMYFDKVLELVGMGTLGDSLRCVRKGGVVSLTGCVGGNGNGNGKGILDLMELIPSETRLTVYKGSERDLVRTPLNELVRMVEDGRLKIQLGRVFAMEEIVEAHRCMEENEALGKMVVLTGA</sequence>
<dbReference type="SUPFAM" id="SSF50129">
    <property type="entry name" value="GroES-like"/>
    <property type="match status" value="1"/>
</dbReference>